<organism evidence="10 11">
    <name type="scientific">Cytospora paraplurivora</name>
    <dbReference type="NCBI Taxonomy" id="2898453"/>
    <lineage>
        <taxon>Eukaryota</taxon>
        <taxon>Fungi</taxon>
        <taxon>Dikarya</taxon>
        <taxon>Ascomycota</taxon>
        <taxon>Pezizomycotina</taxon>
        <taxon>Sordariomycetes</taxon>
        <taxon>Sordariomycetidae</taxon>
        <taxon>Diaporthales</taxon>
        <taxon>Cytosporaceae</taxon>
        <taxon>Cytospora</taxon>
    </lineage>
</organism>
<evidence type="ECO:0000256" key="3">
    <source>
        <dbReference type="ARBA" id="ARBA00023125"/>
    </source>
</evidence>
<evidence type="ECO:0000256" key="7">
    <source>
        <dbReference type="SAM" id="MobiDB-lite"/>
    </source>
</evidence>
<dbReference type="GO" id="GO:0000776">
    <property type="term" value="C:kinetochore"/>
    <property type="evidence" value="ECO:0007669"/>
    <property type="project" value="InterPro"/>
</dbReference>
<dbReference type="InterPro" id="IPR025974">
    <property type="entry name" value="Mif2/CENP-C_cupin"/>
</dbReference>
<dbReference type="EMBL" id="JAJSPL020000005">
    <property type="protein sequence ID" value="KAK7746843.1"/>
    <property type="molecule type" value="Genomic_DNA"/>
</dbReference>
<keyword evidence="4" id="KW-0539">Nucleus</keyword>
<feature type="compositionally biased region" description="Low complexity" evidence="7">
    <location>
        <begin position="339"/>
        <end position="362"/>
    </location>
</feature>
<feature type="domain" description="Mif2 N-terminal" evidence="9">
    <location>
        <begin position="18"/>
        <end position="157"/>
    </location>
</feature>
<gene>
    <name evidence="10" type="primary">MIF2</name>
    <name evidence="10" type="ORF">SLS53_002031</name>
</gene>
<evidence type="ECO:0000259" key="9">
    <source>
        <dbReference type="Pfam" id="PF15624"/>
    </source>
</evidence>
<name>A0AAN9UPQ9_9PEZI</name>
<feature type="compositionally biased region" description="Polar residues" evidence="7">
    <location>
        <begin position="49"/>
        <end position="60"/>
    </location>
</feature>
<dbReference type="CDD" id="cd06993">
    <property type="entry name" value="cupin_CENP-C_C"/>
    <property type="match status" value="1"/>
</dbReference>
<dbReference type="Gene3D" id="2.60.120.10">
    <property type="entry name" value="Jelly Rolls"/>
    <property type="match status" value="1"/>
</dbReference>
<evidence type="ECO:0000256" key="5">
    <source>
        <dbReference type="ARBA" id="ARBA00057947"/>
    </source>
</evidence>
<evidence type="ECO:0000313" key="11">
    <source>
        <dbReference type="Proteomes" id="UP001320245"/>
    </source>
</evidence>
<feature type="compositionally biased region" description="Basic residues" evidence="7">
    <location>
        <begin position="287"/>
        <end position="296"/>
    </location>
</feature>
<dbReference type="SUPFAM" id="SSF51182">
    <property type="entry name" value="RmlC-like cupins"/>
    <property type="match status" value="1"/>
</dbReference>
<dbReference type="GO" id="GO:0005634">
    <property type="term" value="C:nucleus"/>
    <property type="evidence" value="ECO:0007669"/>
    <property type="project" value="UniProtKB-SubCell"/>
</dbReference>
<dbReference type="Pfam" id="PF15624">
    <property type="entry name" value="Mif2_N"/>
    <property type="match status" value="1"/>
</dbReference>
<comment type="function">
    <text evidence="5">Component of the kinetochore, a multiprotein complex that assembles on centromeric DNA and attaches chromosomes to spindle microtubules, mediating chromosome segregation and sister chromatid segregation during meiosis and mitosis. Component of the inner kinetochore constitutive centromere-associated network (CCAN), which serves as a structural platform for outer kinetochore assembly.</text>
</comment>
<evidence type="ECO:0000256" key="4">
    <source>
        <dbReference type="ARBA" id="ARBA00023242"/>
    </source>
</evidence>
<proteinExistence type="inferred from homology"/>
<feature type="compositionally biased region" description="Acidic residues" evidence="7">
    <location>
        <begin position="495"/>
        <end position="508"/>
    </location>
</feature>
<sequence length="659" mass="71119">MAPRPTAQRRSTAQSEAFHELGVRGRKTGVSLKDTGVRDEHGMQPLNDVFSSPDKSSQNGVDEHNDDEEEDESDEEPMDIDETTGPAPSAFMRGSRFPPAHARSPPKTNLQSPAKRNPHLGHSSSPTRGSIVRHSQDRSESPRSSPPARGAQRKLDFKNKPSLANGLNGHGKAPAVTNGHLSPAEEDEGSQPDEESLAILDGNDDYAVEEEEPQVDEGPEVDGDETEEELPPPAATKPRGRPKKSVPIPSIEEDEPIVQSVEEDEGQPRQSIAEDAGPDEEDEPARAPRKRGRPPKAKAAEEDAAAQPKQKKTKRDTNVSEEEAPQAKGRKPGAKRTAAEASEGRAAASQSSAPAAKKAAIPKQKRAGRPRKSEGGGGGGVGGVGDTSVAEVPRGPPLPKSRGLMITRRETPAGFTTRSGRTSFQPLKFWRNERVELGGDEVLDDGKQHVLLPRIREIVRFDEPEPQPGPKAAARRRGRPAAGGKKGGGRRGHDPDDDDDAELEPWEQDGDIITGEVVVWQPEHELNPPGPDEQIEVAEEQIAVSAGAIVTREIRNASFRFAKTLSTPFFGAGVVDLPPHSEKKPKNARKMHMSFFVFSGRVRVTVADTTFTIGKGGMWFVPRGNYYSIENDFDQPARVMFSQGCEVSSAAAGENSMVG</sequence>
<reference evidence="10 11" key="1">
    <citation type="journal article" date="2023" name="PLoS ONE">
        <title>Cytospora paraplurivora sp. nov. isolated from orchards with fruit tree decline syndrome in Ontario, Canada.</title>
        <authorList>
            <person name="Ilyukhin E."/>
            <person name="Nguyen H.D.T."/>
            <person name="Castle A.J."/>
            <person name="Ellouze W."/>
        </authorList>
    </citation>
    <scope>NUCLEOTIDE SEQUENCE [LARGE SCALE GENOMIC DNA]</scope>
    <source>
        <strain evidence="10 11">FDS-564</strain>
    </source>
</reference>
<dbReference type="InterPro" id="IPR017956">
    <property type="entry name" value="AT_hook_DNA-bd_motif"/>
</dbReference>
<evidence type="ECO:0000256" key="1">
    <source>
        <dbReference type="ARBA" id="ARBA00004123"/>
    </source>
</evidence>
<dbReference type="SMART" id="SM00384">
    <property type="entry name" value="AT_hook"/>
    <property type="match status" value="3"/>
</dbReference>
<feature type="compositionally biased region" description="Acidic residues" evidence="7">
    <location>
        <begin position="64"/>
        <end position="82"/>
    </location>
</feature>
<dbReference type="InterPro" id="IPR011051">
    <property type="entry name" value="RmlC_Cupin_sf"/>
</dbReference>
<comment type="subcellular location">
    <subcellularLocation>
        <location evidence="1">Nucleus</location>
    </subcellularLocation>
</comment>
<feature type="compositionally biased region" description="Gly residues" evidence="7">
    <location>
        <begin position="375"/>
        <end position="385"/>
    </location>
</feature>
<dbReference type="InterPro" id="IPR028929">
    <property type="entry name" value="Mif2_N"/>
</dbReference>
<protein>
    <recommendedName>
        <fullName evidence="6">CENP-C homolog</fullName>
    </recommendedName>
</protein>
<dbReference type="GO" id="GO:0051455">
    <property type="term" value="P:spindle attachment to meiosis I kinetochore"/>
    <property type="evidence" value="ECO:0007669"/>
    <property type="project" value="TreeGrafter"/>
</dbReference>
<dbReference type="PRINTS" id="PR00929">
    <property type="entry name" value="ATHOOK"/>
</dbReference>
<feature type="domain" description="Mif2/CENP-C cupin" evidence="8">
    <location>
        <begin position="559"/>
        <end position="643"/>
    </location>
</feature>
<evidence type="ECO:0000259" key="8">
    <source>
        <dbReference type="Pfam" id="PF11699"/>
    </source>
</evidence>
<dbReference type="PANTHER" id="PTHR16684">
    <property type="entry name" value="CENTROMERE PROTEIN C"/>
    <property type="match status" value="1"/>
</dbReference>
<keyword evidence="11" id="KW-1185">Reference proteome</keyword>
<feature type="compositionally biased region" description="Acidic residues" evidence="7">
    <location>
        <begin position="184"/>
        <end position="230"/>
    </location>
</feature>
<dbReference type="FunFam" id="2.60.120.10:FF:000033">
    <property type="entry name" value="Centromere protein C 1"/>
    <property type="match status" value="1"/>
</dbReference>
<accession>A0AAN9UPQ9</accession>
<evidence type="ECO:0000313" key="10">
    <source>
        <dbReference type="EMBL" id="KAK7746843.1"/>
    </source>
</evidence>
<dbReference type="Proteomes" id="UP001320245">
    <property type="component" value="Unassembled WGS sequence"/>
</dbReference>
<feature type="compositionally biased region" description="Acidic residues" evidence="7">
    <location>
        <begin position="251"/>
        <end position="265"/>
    </location>
</feature>
<dbReference type="InterPro" id="IPR014710">
    <property type="entry name" value="RmlC-like_jellyroll"/>
</dbReference>
<evidence type="ECO:0000256" key="6">
    <source>
        <dbReference type="ARBA" id="ARBA00075033"/>
    </source>
</evidence>
<comment type="similarity">
    <text evidence="2">Belongs to the CENP-C/MIF2 family.</text>
</comment>
<dbReference type="InterPro" id="IPR028386">
    <property type="entry name" value="CENP-C/Mif2/cnp3"/>
</dbReference>
<dbReference type="GO" id="GO:0019237">
    <property type="term" value="F:centromeric DNA binding"/>
    <property type="evidence" value="ECO:0007669"/>
    <property type="project" value="InterPro"/>
</dbReference>
<comment type="caution">
    <text evidence="10">The sequence shown here is derived from an EMBL/GenBank/DDBJ whole genome shotgun (WGS) entry which is preliminary data.</text>
</comment>
<dbReference type="Pfam" id="PF11699">
    <property type="entry name" value="CENP-C_C"/>
    <property type="match status" value="1"/>
</dbReference>
<keyword evidence="3" id="KW-0238">DNA-binding</keyword>
<feature type="region of interest" description="Disordered" evidence="7">
    <location>
        <begin position="1"/>
        <end position="421"/>
    </location>
</feature>
<evidence type="ECO:0000256" key="2">
    <source>
        <dbReference type="ARBA" id="ARBA00010291"/>
    </source>
</evidence>
<dbReference type="PANTHER" id="PTHR16684:SF11">
    <property type="entry name" value="CENTROMERE PROTEIN C"/>
    <property type="match status" value="1"/>
</dbReference>
<dbReference type="GO" id="GO:0051382">
    <property type="term" value="P:kinetochore assembly"/>
    <property type="evidence" value="ECO:0007669"/>
    <property type="project" value="InterPro"/>
</dbReference>
<dbReference type="AlphaFoldDB" id="A0AAN9UPQ9"/>
<feature type="region of interest" description="Disordered" evidence="7">
    <location>
        <begin position="461"/>
        <end position="508"/>
    </location>
</feature>
<dbReference type="GO" id="GO:0051315">
    <property type="term" value="P:attachment of mitotic spindle microtubules to kinetochore"/>
    <property type="evidence" value="ECO:0007669"/>
    <property type="project" value="TreeGrafter"/>
</dbReference>